<dbReference type="Proteomes" id="UP000027265">
    <property type="component" value="Unassembled WGS sequence"/>
</dbReference>
<protein>
    <recommendedName>
        <fullName evidence="3">Apurinic-apyrimidinic endonuclease 1</fullName>
    </recommendedName>
</protein>
<dbReference type="Gene3D" id="3.20.20.150">
    <property type="entry name" value="Divalent-metal-dependent TIM barrel enzymes"/>
    <property type="match status" value="1"/>
</dbReference>
<dbReference type="OrthoDB" id="7663182at2759"/>
<feature type="domain" description="Xylose isomerase-like TIM barrel" evidence="10">
    <location>
        <begin position="150"/>
        <end position="410"/>
    </location>
</feature>
<comment type="cofactor">
    <cofactor evidence="1">
        <name>Zn(2+)</name>
        <dbReference type="ChEBI" id="CHEBI:29105"/>
    </cofactor>
</comment>
<evidence type="ECO:0000256" key="5">
    <source>
        <dbReference type="ARBA" id="ARBA00022763"/>
    </source>
</evidence>
<evidence type="ECO:0000256" key="3">
    <source>
        <dbReference type="ARBA" id="ARBA00021759"/>
    </source>
</evidence>
<evidence type="ECO:0000256" key="4">
    <source>
        <dbReference type="ARBA" id="ARBA00022723"/>
    </source>
</evidence>
<keyword evidence="5" id="KW-0227">DNA damage</keyword>
<feature type="compositionally biased region" description="Basic residues" evidence="9">
    <location>
        <begin position="462"/>
        <end position="471"/>
    </location>
</feature>
<gene>
    <name evidence="11" type="ORF">JAAARDRAFT_191370</name>
</gene>
<dbReference type="PROSITE" id="PS00731">
    <property type="entry name" value="AP_NUCLEASE_F2_3"/>
    <property type="match status" value="1"/>
</dbReference>
<dbReference type="NCBIfam" id="NF002199">
    <property type="entry name" value="PRK01060.1-4"/>
    <property type="match status" value="1"/>
</dbReference>
<dbReference type="InterPro" id="IPR001719">
    <property type="entry name" value="AP_endonuc_2"/>
</dbReference>
<dbReference type="FunFam" id="3.20.20.150:FF:000001">
    <property type="entry name" value="Probable endonuclease 4"/>
    <property type="match status" value="1"/>
</dbReference>
<sequence>MSTSAFVDVRRRSARLVGAQVVDSRSTHQPSASALPAASTPTGAQKSEAKNEHKRTEKRSNRELEEEEEEDTAPASTPKTKRRKVAATSRKSSTTQGADADDPPVNVPRKKKGKSEVEPNPVDFPVRVSSPWKVGAHVSAAGGVENSITNAALIGANAFALFLKSQRKWTGPPLKSDSIAKFKSRLETFGYSPCHILPHGSYLVNLGNPDDEKREKSYQCFLDELVRAEQLGLTLYNFHPGSTVGLTTMENSISLIAQCLNRAHKETKSVVTVIENMAGSGNVIGSSFKDLGDIIKQVEDKARVGVCLDTCHMFAAGYDIRTKQGWISMITQFDEEVGLKYLRGMHLNDSKAQLASKKDRHENIGLGHLSLRAFHHILTDERVQNIPLILETPSQENNDIWIKEVEILNRLSTLKLDEPKDAGGEGDEGGQLLDAMMEEIKEVVKKVTATNPKAAKGGGKGSSKRAVKGRKKAGEEDESELSDLTEDD</sequence>
<organism evidence="11 12">
    <name type="scientific">Jaapia argillacea MUCL 33604</name>
    <dbReference type="NCBI Taxonomy" id="933084"/>
    <lineage>
        <taxon>Eukaryota</taxon>
        <taxon>Fungi</taxon>
        <taxon>Dikarya</taxon>
        <taxon>Basidiomycota</taxon>
        <taxon>Agaricomycotina</taxon>
        <taxon>Agaricomycetes</taxon>
        <taxon>Agaricomycetidae</taxon>
        <taxon>Jaapiales</taxon>
        <taxon>Jaapiaceae</taxon>
        <taxon>Jaapia</taxon>
    </lineage>
</organism>
<keyword evidence="6" id="KW-0378">Hydrolase</keyword>
<feature type="region of interest" description="Disordered" evidence="9">
    <location>
        <begin position="1"/>
        <end position="124"/>
    </location>
</feature>
<dbReference type="SMART" id="SM00518">
    <property type="entry name" value="AP2Ec"/>
    <property type="match status" value="1"/>
</dbReference>
<dbReference type="STRING" id="933084.A0A067Q2R2"/>
<keyword evidence="12" id="KW-1185">Reference proteome</keyword>
<feature type="compositionally biased region" description="Acidic residues" evidence="9">
    <location>
        <begin position="475"/>
        <end position="488"/>
    </location>
</feature>
<dbReference type="HAMAP" id="MF_00152">
    <property type="entry name" value="Nfo"/>
    <property type="match status" value="1"/>
</dbReference>
<dbReference type="InParanoid" id="A0A067Q2R2"/>
<dbReference type="PROSITE" id="PS51432">
    <property type="entry name" value="AP_NUCLEASE_F2_4"/>
    <property type="match status" value="1"/>
</dbReference>
<evidence type="ECO:0000256" key="1">
    <source>
        <dbReference type="ARBA" id="ARBA00001947"/>
    </source>
</evidence>
<evidence type="ECO:0000256" key="8">
    <source>
        <dbReference type="ARBA" id="ARBA00023204"/>
    </source>
</evidence>
<proteinExistence type="inferred from homology"/>
<evidence type="ECO:0000313" key="11">
    <source>
        <dbReference type="EMBL" id="KDQ61279.1"/>
    </source>
</evidence>
<feature type="compositionally biased region" description="Low complexity" evidence="9">
    <location>
        <begin position="30"/>
        <end position="44"/>
    </location>
</feature>
<dbReference type="PROSITE" id="PS00730">
    <property type="entry name" value="AP_NUCLEASE_F2_2"/>
    <property type="match status" value="1"/>
</dbReference>
<accession>A0A067Q2R2</accession>
<dbReference type="InterPro" id="IPR018246">
    <property type="entry name" value="AP_endonuc_F2_Zn_BS"/>
</dbReference>
<dbReference type="GO" id="GO:0008081">
    <property type="term" value="F:phosphoric diester hydrolase activity"/>
    <property type="evidence" value="ECO:0007669"/>
    <property type="project" value="TreeGrafter"/>
</dbReference>
<dbReference type="SUPFAM" id="SSF51658">
    <property type="entry name" value="Xylose isomerase-like"/>
    <property type="match status" value="1"/>
</dbReference>
<dbReference type="GO" id="GO:0005739">
    <property type="term" value="C:mitochondrion"/>
    <property type="evidence" value="ECO:0007669"/>
    <property type="project" value="TreeGrafter"/>
</dbReference>
<feature type="compositionally biased region" description="Basic and acidic residues" evidence="9">
    <location>
        <begin position="47"/>
        <end position="63"/>
    </location>
</feature>
<dbReference type="NCBIfam" id="TIGR00587">
    <property type="entry name" value="nfo"/>
    <property type="match status" value="1"/>
</dbReference>
<dbReference type="PANTHER" id="PTHR21445:SF0">
    <property type="entry name" value="APURINIC-APYRIMIDINIC ENDONUCLEASE"/>
    <property type="match status" value="1"/>
</dbReference>
<dbReference type="PANTHER" id="PTHR21445">
    <property type="entry name" value="ENDONUCLEASE IV ENDODEOXYRIBONUCLEASE IV"/>
    <property type="match status" value="1"/>
</dbReference>
<dbReference type="GO" id="GO:0003677">
    <property type="term" value="F:DNA binding"/>
    <property type="evidence" value="ECO:0007669"/>
    <property type="project" value="InterPro"/>
</dbReference>
<dbReference type="GO" id="GO:0008270">
    <property type="term" value="F:zinc ion binding"/>
    <property type="evidence" value="ECO:0007669"/>
    <property type="project" value="InterPro"/>
</dbReference>
<evidence type="ECO:0000256" key="2">
    <source>
        <dbReference type="ARBA" id="ARBA00005340"/>
    </source>
</evidence>
<dbReference type="Pfam" id="PF01261">
    <property type="entry name" value="AP_endonuc_2"/>
    <property type="match status" value="1"/>
</dbReference>
<dbReference type="GO" id="GO:0003906">
    <property type="term" value="F:DNA-(apurinic or apyrimidinic site) endonuclease activity"/>
    <property type="evidence" value="ECO:0007669"/>
    <property type="project" value="TreeGrafter"/>
</dbReference>
<name>A0A067Q2R2_9AGAM</name>
<keyword evidence="7" id="KW-0862">Zinc</keyword>
<comment type="similarity">
    <text evidence="2">Belongs to the AP endonuclease 2 family.</text>
</comment>
<dbReference type="InterPro" id="IPR013022">
    <property type="entry name" value="Xyl_isomerase-like_TIM-brl"/>
</dbReference>
<reference evidence="12" key="1">
    <citation type="journal article" date="2014" name="Proc. Natl. Acad. Sci. U.S.A.">
        <title>Extensive sampling of basidiomycete genomes demonstrates inadequacy of the white-rot/brown-rot paradigm for wood decay fungi.</title>
        <authorList>
            <person name="Riley R."/>
            <person name="Salamov A.A."/>
            <person name="Brown D.W."/>
            <person name="Nagy L.G."/>
            <person name="Floudas D."/>
            <person name="Held B.W."/>
            <person name="Levasseur A."/>
            <person name="Lombard V."/>
            <person name="Morin E."/>
            <person name="Otillar R."/>
            <person name="Lindquist E.A."/>
            <person name="Sun H."/>
            <person name="LaButti K.M."/>
            <person name="Schmutz J."/>
            <person name="Jabbour D."/>
            <person name="Luo H."/>
            <person name="Baker S.E."/>
            <person name="Pisabarro A.G."/>
            <person name="Walton J.D."/>
            <person name="Blanchette R.A."/>
            <person name="Henrissat B."/>
            <person name="Martin F."/>
            <person name="Cullen D."/>
            <person name="Hibbett D.S."/>
            <person name="Grigoriev I.V."/>
        </authorList>
    </citation>
    <scope>NUCLEOTIDE SEQUENCE [LARGE SCALE GENOMIC DNA]</scope>
    <source>
        <strain evidence="12">MUCL 33604</strain>
    </source>
</reference>
<keyword evidence="4" id="KW-0479">Metal-binding</keyword>
<dbReference type="GO" id="GO:0006284">
    <property type="term" value="P:base-excision repair"/>
    <property type="evidence" value="ECO:0007669"/>
    <property type="project" value="TreeGrafter"/>
</dbReference>
<keyword evidence="8" id="KW-0234">DNA repair</keyword>
<feature type="region of interest" description="Disordered" evidence="9">
    <location>
        <begin position="448"/>
        <end position="488"/>
    </location>
</feature>
<dbReference type="GO" id="GO:0005634">
    <property type="term" value="C:nucleus"/>
    <property type="evidence" value="ECO:0007669"/>
    <property type="project" value="TreeGrafter"/>
</dbReference>
<dbReference type="InterPro" id="IPR036237">
    <property type="entry name" value="Xyl_isomerase-like_sf"/>
</dbReference>
<dbReference type="HOGENOM" id="CLU_025885_1_3_1"/>
<evidence type="ECO:0000256" key="7">
    <source>
        <dbReference type="ARBA" id="ARBA00022833"/>
    </source>
</evidence>
<dbReference type="CDD" id="cd00019">
    <property type="entry name" value="AP2Ec"/>
    <property type="match status" value="1"/>
</dbReference>
<evidence type="ECO:0000259" key="10">
    <source>
        <dbReference type="Pfam" id="PF01261"/>
    </source>
</evidence>
<dbReference type="AlphaFoldDB" id="A0A067Q2R2"/>
<evidence type="ECO:0000256" key="9">
    <source>
        <dbReference type="SAM" id="MobiDB-lite"/>
    </source>
</evidence>
<evidence type="ECO:0000313" key="12">
    <source>
        <dbReference type="Proteomes" id="UP000027265"/>
    </source>
</evidence>
<dbReference type="EMBL" id="KL197713">
    <property type="protein sequence ID" value="KDQ61279.1"/>
    <property type="molecule type" value="Genomic_DNA"/>
</dbReference>
<evidence type="ECO:0000256" key="6">
    <source>
        <dbReference type="ARBA" id="ARBA00022801"/>
    </source>
</evidence>
<dbReference type="FunCoup" id="A0A067Q2R2">
    <property type="interactions" value="388"/>
</dbReference>